<accession>A0A9P6GR52</accession>
<reference evidence="2" key="1">
    <citation type="journal article" date="2020" name="Mol. Plant Microbe Interact.">
        <title>Genome Sequence of the Biocontrol Agent Coniothyrium minitans strain Conio (IMI 134523).</title>
        <authorList>
            <person name="Patel D."/>
            <person name="Shittu T.A."/>
            <person name="Baroncelli R."/>
            <person name="Muthumeenakshi S."/>
            <person name="Osborne T.H."/>
            <person name="Janganan T.K."/>
            <person name="Sreenivasaprasad S."/>
        </authorList>
    </citation>
    <scope>NUCLEOTIDE SEQUENCE</scope>
    <source>
        <strain evidence="2">Conio</strain>
    </source>
</reference>
<keyword evidence="3" id="KW-1185">Reference proteome</keyword>
<feature type="compositionally biased region" description="Polar residues" evidence="1">
    <location>
        <begin position="27"/>
        <end position="41"/>
    </location>
</feature>
<feature type="region of interest" description="Disordered" evidence="1">
    <location>
        <begin position="1"/>
        <end position="46"/>
    </location>
</feature>
<protein>
    <submittedName>
        <fullName evidence="2">Uncharacterized protein</fullName>
    </submittedName>
</protein>
<evidence type="ECO:0000313" key="2">
    <source>
        <dbReference type="EMBL" id="KAF9740301.1"/>
    </source>
</evidence>
<name>A0A9P6GR52_9PLEO</name>
<dbReference type="Proteomes" id="UP000756921">
    <property type="component" value="Unassembled WGS sequence"/>
</dbReference>
<organism evidence="2 3">
    <name type="scientific">Paraphaeosphaeria minitans</name>
    <dbReference type="NCBI Taxonomy" id="565426"/>
    <lineage>
        <taxon>Eukaryota</taxon>
        <taxon>Fungi</taxon>
        <taxon>Dikarya</taxon>
        <taxon>Ascomycota</taxon>
        <taxon>Pezizomycotina</taxon>
        <taxon>Dothideomycetes</taxon>
        <taxon>Pleosporomycetidae</taxon>
        <taxon>Pleosporales</taxon>
        <taxon>Massarineae</taxon>
        <taxon>Didymosphaeriaceae</taxon>
        <taxon>Paraphaeosphaeria</taxon>
    </lineage>
</organism>
<comment type="caution">
    <text evidence="2">The sequence shown here is derived from an EMBL/GenBank/DDBJ whole genome shotgun (WGS) entry which is preliminary data.</text>
</comment>
<dbReference type="AlphaFoldDB" id="A0A9P6GR52"/>
<evidence type="ECO:0000313" key="3">
    <source>
        <dbReference type="Proteomes" id="UP000756921"/>
    </source>
</evidence>
<sequence length="138" mass="14621">MIDYSARVQRALPSPVQPSPAQPSQPGLSNLPSPLFTSPHLTSPRKDRGVLVLPSHVHGTIMRRSTKAYVAVAHPISGRTRRRTGRVEIRHGSVGYTVCATGILHSARHATQRNATTQRDGMNAAAVGHGVPAAGVAV</sequence>
<gene>
    <name evidence="2" type="ORF">PMIN01_02936</name>
</gene>
<evidence type="ECO:0000256" key="1">
    <source>
        <dbReference type="SAM" id="MobiDB-lite"/>
    </source>
</evidence>
<dbReference type="EMBL" id="WJXW01000002">
    <property type="protein sequence ID" value="KAF9740301.1"/>
    <property type="molecule type" value="Genomic_DNA"/>
</dbReference>
<proteinExistence type="predicted"/>